<dbReference type="Proteomes" id="UP000823934">
    <property type="component" value="Unassembled WGS sequence"/>
</dbReference>
<evidence type="ECO:0000256" key="13">
    <source>
        <dbReference type="ARBA" id="ARBA00048390"/>
    </source>
</evidence>
<evidence type="ECO:0000256" key="4">
    <source>
        <dbReference type="ARBA" id="ARBA00017504"/>
    </source>
</evidence>
<comment type="function">
    <text evidence="14 15">Catalyzes the oxidation of protoporphyrinogen IX to protoporphyrin IX.</text>
</comment>
<feature type="transmembrane region" description="Helical" evidence="14">
    <location>
        <begin position="6"/>
        <end position="29"/>
    </location>
</feature>
<comment type="pathway">
    <text evidence="2 14 15">Porphyrin-containing compound metabolism; protoporphyrin-IX biosynthesis; protoporphyrin-IX from protoporphyrinogen-IX: step 1/1.</text>
</comment>
<feature type="transmembrane region" description="Helical" evidence="14">
    <location>
        <begin position="50"/>
        <end position="69"/>
    </location>
</feature>
<organism evidence="16 17">
    <name type="scientific">Candidatus Ignatzschineria merdigallinarum</name>
    <dbReference type="NCBI Taxonomy" id="2838621"/>
    <lineage>
        <taxon>Bacteria</taxon>
        <taxon>Pseudomonadati</taxon>
        <taxon>Pseudomonadota</taxon>
        <taxon>Gammaproteobacteria</taxon>
        <taxon>Cardiobacteriales</taxon>
        <taxon>Ignatzschineriaceae</taxon>
        <taxon>Ignatzschineria</taxon>
    </lineage>
</organism>
<keyword evidence="11 14" id="KW-0408">Iron</keyword>
<dbReference type="GO" id="GO:0046872">
    <property type="term" value="F:metal ion binding"/>
    <property type="evidence" value="ECO:0007669"/>
    <property type="project" value="UniProtKB-UniRule"/>
</dbReference>
<dbReference type="GO" id="GO:0006782">
    <property type="term" value="P:protoporphyrinogen IX biosynthetic process"/>
    <property type="evidence" value="ECO:0007669"/>
    <property type="project" value="UniProtKB-UniRule"/>
</dbReference>
<dbReference type="GO" id="GO:0070818">
    <property type="term" value="F:protoporphyrinogen oxidase activity"/>
    <property type="evidence" value="ECO:0007669"/>
    <property type="project" value="UniProtKB-UniRule"/>
</dbReference>
<comment type="catalytic activity">
    <reaction evidence="13 14 15">
        <text>protoporphyrinogen IX + 3 A = protoporphyrin IX + 3 AH2</text>
        <dbReference type="Rhea" id="RHEA:62000"/>
        <dbReference type="ChEBI" id="CHEBI:13193"/>
        <dbReference type="ChEBI" id="CHEBI:17499"/>
        <dbReference type="ChEBI" id="CHEBI:57306"/>
        <dbReference type="ChEBI" id="CHEBI:57307"/>
    </reaction>
</comment>
<feature type="transmembrane region" description="Helical" evidence="14">
    <location>
        <begin position="81"/>
        <end position="102"/>
    </location>
</feature>
<dbReference type="GO" id="GO:0005886">
    <property type="term" value="C:plasma membrane"/>
    <property type="evidence" value="ECO:0007669"/>
    <property type="project" value="UniProtKB-SubCell"/>
</dbReference>
<reference evidence="16" key="1">
    <citation type="journal article" date="2021" name="PeerJ">
        <title>Extensive microbial diversity within the chicken gut microbiome revealed by metagenomics and culture.</title>
        <authorList>
            <person name="Gilroy R."/>
            <person name="Ravi A."/>
            <person name="Getino M."/>
            <person name="Pursley I."/>
            <person name="Horton D.L."/>
            <person name="Alikhan N.F."/>
            <person name="Baker D."/>
            <person name="Gharbi K."/>
            <person name="Hall N."/>
            <person name="Watson M."/>
            <person name="Adriaenssens E.M."/>
            <person name="Foster-Nyarko E."/>
            <person name="Jarju S."/>
            <person name="Secka A."/>
            <person name="Antonio M."/>
            <person name="Oren A."/>
            <person name="Chaudhuri R.R."/>
            <person name="La Ragione R."/>
            <person name="Hildebrand F."/>
            <person name="Pallen M.J."/>
        </authorList>
    </citation>
    <scope>NUCLEOTIDE SEQUENCE</scope>
    <source>
        <strain evidence="16">CHK160-9182</strain>
    </source>
</reference>
<evidence type="ECO:0000256" key="5">
    <source>
        <dbReference type="ARBA" id="ARBA00022475"/>
    </source>
</evidence>
<comment type="cofactor">
    <cofactor evidence="14 15">
        <name>heme b</name>
        <dbReference type="ChEBI" id="CHEBI:60344"/>
    </cofactor>
    <text evidence="14 15">Binds 1 heme b (iron(II)-protoporphyrin IX) group per subunit.</text>
</comment>
<evidence type="ECO:0000256" key="6">
    <source>
        <dbReference type="ARBA" id="ARBA00022617"/>
    </source>
</evidence>
<dbReference type="InterPro" id="IPR005265">
    <property type="entry name" value="HemJ-like"/>
</dbReference>
<evidence type="ECO:0000313" key="17">
    <source>
        <dbReference type="Proteomes" id="UP000823934"/>
    </source>
</evidence>
<evidence type="ECO:0000256" key="11">
    <source>
        <dbReference type="ARBA" id="ARBA00023004"/>
    </source>
</evidence>
<dbReference type="PANTHER" id="PTHR40255:SF1">
    <property type="entry name" value="PROTOPORPHYRINOGEN IX OXIDASE"/>
    <property type="match status" value="1"/>
</dbReference>
<dbReference type="Pfam" id="PF03653">
    <property type="entry name" value="UPF0093"/>
    <property type="match status" value="1"/>
</dbReference>
<dbReference type="EMBL" id="DXHP01000115">
    <property type="protein sequence ID" value="HIW06691.1"/>
    <property type="molecule type" value="Genomic_DNA"/>
</dbReference>
<dbReference type="NCBIfam" id="TIGR00701">
    <property type="entry name" value="protoporphyrinogen oxidase HemJ"/>
    <property type="match status" value="1"/>
</dbReference>
<keyword evidence="12 14" id="KW-0472">Membrane</keyword>
<evidence type="ECO:0000256" key="10">
    <source>
        <dbReference type="ARBA" id="ARBA00023002"/>
    </source>
</evidence>
<protein>
    <recommendedName>
        <fullName evidence="4 14">Protoporphyrinogen IX oxidase</fullName>
        <shortName evidence="14">PPO</shortName>
        <ecNumber evidence="14 15">1.3.99.-</ecNumber>
    </recommendedName>
</protein>
<comment type="caution">
    <text evidence="16">The sequence shown here is derived from an EMBL/GenBank/DDBJ whole genome shotgun (WGS) entry which is preliminary data.</text>
</comment>
<sequence length="145" mass="17362">MSYLVYKALHIIFMVTWFAGLFYLPRIFVYHASNKSPDTNETFKVMERKLMIMTNIGGALTIIFGFILIMKNPALLKMGWLHFKLTLVFLLLIYHYFCYRYVLVFRQDKNTHSHKFYRYFNEFPSLILVMVVFLVTLKAIPLIHF</sequence>
<evidence type="ECO:0000256" key="14">
    <source>
        <dbReference type="HAMAP-Rule" id="MF_02239"/>
    </source>
</evidence>
<comment type="subunit">
    <text evidence="14">Homodimer.</text>
</comment>
<dbReference type="PIRSF" id="PIRSF004638">
    <property type="entry name" value="UCP004638"/>
    <property type="match status" value="1"/>
</dbReference>
<feature type="transmembrane region" description="Helical" evidence="14">
    <location>
        <begin position="123"/>
        <end position="143"/>
    </location>
</feature>
<evidence type="ECO:0000256" key="12">
    <source>
        <dbReference type="ARBA" id="ARBA00023136"/>
    </source>
</evidence>
<name>A0A9D1TTZ4_9GAMM</name>
<feature type="binding site" description="axial binding residue" evidence="14">
    <location>
        <position position="10"/>
    </location>
    <ligand>
        <name>heme</name>
        <dbReference type="ChEBI" id="CHEBI:30413"/>
    </ligand>
    <ligandPart>
        <name>Fe</name>
        <dbReference type="ChEBI" id="CHEBI:18248"/>
    </ligandPart>
</feature>
<gene>
    <name evidence="16" type="primary">hemJ</name>
    <name evidence="16" type="ORF">H9889_05135</name>
</gene>
<feature type="binding site" description="axial binding residue" evidence="14">
    <location>
        <position position="84"/>
    </location>
    <ligand>
        <name>heme</name>
        <dbReference type="ChEBI" id="CHEBI:30413"/>
    </ligand>
    <ligandPart>
        <name>Fe</name>
        <dbReference type="ChEBI" id="CHEBI:18248"/>
    </ligandPart>
</feature>
<keyword evidence="8 14" id="KW-0479">Metal-binding</keyword>
<evidence type="ECO:0000256" key="7">
    <source>
        <dbReference type="ARBA" id="ARBA00022692"/>
    </source>
</evidence>
<evidence type="ECO:0000313" key="16">
    <source>
        <dbReference type="EMBL" id="HIW06691.1"/>
    </source>
</evidence>
<keyword evidence="6 14" id="KW-0349">Heme</keyword>
<evidence type="ECO:0000256" key="9">
    <source>
        <dbReference type="ARBA" id="ARBA00022989"/>
    </source>
</evidence>
<evidence type="ECO:0000256" key="8">
    <source>
        <dbReference type="ARBA" id="ARBA00022723"/>
    </source>
</evidence>
<reference evidence="16" key="2">
    <citation type="submission" date="2021-04" db="EMBL/GenBank/DDBJ databases">
        <authorList>
            <person name="Gilroy R."/>
        </authorList>
    </citation>
    <scope>NUCLEOTIDE SEQUENCE</scope>
    <source>
        <strain evidence="16">CHK160-9182</strain>
    </source>
</reference>
<keyword evidence="10 14" id="KW-0560">Oxidoreductase</keyword>
<keyword evidence="7 14" id="KW-0812">Transmembrane</keyword>
<dbReference type="PANTHER" id="PTHR40255">
    <property type="entry name" value="UPF0093 MEMBRANE PROTEIN SLR1790"/>
    <property type="match status" value="1"/>
</dbReference>
<dbReference type="EC" id="1.3.99.-" evidence="14 15"/>
<evidence type="ECO:0000256" key="1">
    <source>
        <dbReference type="ARBA" id="ARBA00004651"/>
    </source>
</evidence>
<dbReference type="HAMAP" id="MF_02239">
    <property type="entry name" value="HemJ"/>
    <property type="match status" value="1"/>
</dbReference>
<keyword evidence="9 14" id="KW-1133">Transmembrane helix</keyword>
<keyword evidence="5 14" id="KW-1003">Cell membrane</keyword>
<proteinExistence type="inferred from homology"/>
<evidence type="ECO:0000256" key="3">
    <source>
        <dbReference type="ARBA" id="ARBA00006501"/>
    </source>
</evidence>
<accession>A0A9D1TTZ4</accession>
<evidence type="ECO:0000256" key="2">
    <source>
        <dbReference type="ARBA" id="ARBA00005073"/>
    </source>
</evidence>
<comment type="similarity">
    <text evidence="3 14 15">Belongs to the HemJ family.</text>
</comment>
<comment type="subcellular location">
    <subcellularLocation>
        <location evidence="1 14">Cell membrane</location>
        <topology evidence="1 14">Multi-pass membrane protein</topology>
    </subcellularLocation>
</comment>
<dbReference type="AlphaFoldDB" id="A0A9D1TTZ4"/>
<evidence type="ECO:0000256" key="15">
    <source>
        <dbReference type="PIRNR" id="PIRNR004638"/>
    </source>
</evidence>